<organism evidence="3 4">
    <name type="scientific">Pseudomonas matsuisoli</name>
    <dbReference type="NCBI Taxonomy" id="1515666"/>
    <lineage>
        <taxon>Bacteria</taxon>
        <taxon>Pseudomonadati</taxon>
        <taxon>Pseudomonadota</taxon>
        <taxon>Gammaproteobacteria</taxon>
        <taxon>Pseudomonadales</taxon>
        <taxon>Pseudomonadaceae</taxon>
        <taxon>Pseudomonas</taxon>
    </lineage>
</organism>
<dbReference type="InterPro" id="IPR003848">
    <property type="entry name" value="DUF218"/>
</dbReference>
<dbReference type="GO" id="GO:0000270">
    <property type="term" value="P:peptidoglycan metabolic process"/>
    <property type="evidence" value="ECO:0007669"/>
    <property type="project" value="TreeGrafter"/>
</dbReference>
<dbReference type="CDD" id="cd06259">
    <property type="entry name" value="YdcF-like"/>
    <property type="match status" value="1"/>
</dbReference>
<gene>
    <name evidence="3" type="ORF">GCM10009304_23750</name>
</gene>
<dbReference type="PANTHER" id="PTHR30336:SF4">
    <property type="entry name" value="ENVELOPE BIOGENESIS FACTOR ELYC"/>
    <property type="match status" value="1"/>
</dbReference>
<protein>
    <recommendedName>
        <fullName evidence="2">DUF218 domain-containing protein</fullName>
    </recommendedName>
</protein>
<dbReference type="Proteomes" id="UP000635983">
    <property type="component" value="Unassembled WGS sequence"/>
</dbReference>
<dbReference type="InterPro" id="IPR051599">
    <property type="entry name" value="Cell_Envelope_Assoc"/>
</dbReference>
<dbReference type="PANTHER" id="PTHR30336">
    <property type="entry name" value="INNER MEMBRANE PROTEIN, PROBABLE PERMEASE"/>
    <property type="match status" value="1"/>
</dbReference>
<keyword evidence="1" id="KW-1133">Transmembrane helix</keyword>
<evidence type="ECO:0000313" key="4">
    <source>
        <dbReference type="Proteomes" id="UP000635983"/>
    </source>
</evidence>
<reference evidence="3" key="1">
    <citation type="journal article" date="2014" name="Int. J. Syst. Evol. Microbiol.">
        <title>Complete genome sequence of Corynebacterium casei LMG S-19264T (=DSM 44701T), isolated from a smear-ripened cheese.</title>
        <authorList>
            <consortium name="US DOE Joint Genome Institute (JGI-PGF)"/>
            <person name="Walter F."/>
            <person name="Albersmeier A."/>
            <person name="Kalinowski J."/>
            <person name="Ruckert C."/>
        </authorList>
    </citation>
    <scope>NUCLEOTIDE SEQUENCE</scope>
    <source>
        <strain evidence="3">JCM 30078</strain>
    </source>
</reference>
<dbReference type="EMBL" id="BMPO01000005">
    <property type="protein sequence ID" value="GGJ97085.1"/>
    <property type="molecule type" value="Genomic_DNA"/>
</dbReference>
<comment type="caution">
    <text evidence="3">The sequence shown here is derived from an EMBL/GenBank/DDBJ whole genome shotgun (WGS) entry which is preliminary data.</text>
</comment>
<dbReference type="GO" id="GO:0005886">
    <property type="term" value="C:plasma membrane"/>
    <property type="evidence" value="ECO:0007669"/>
    <property type="project" value="TreeGrafter"/>
</dbReference>
<reference evidence="3" key="2">
    <citation type="submission" date="2020-09" db="EMBL/GenBank/DDBJ databases">
        <authorList>
            <person name="Sun Q."/>
            <person name="Ohkuma M."/>
        </authorList>
    </citation>
    <scope>NUCLEOTIDE SEQUENCE</scope>
    <source>
        <strain evidence="3">JCM 30078</strain>
    </source>
</reference>
<evidence type="ECO:0000256" key="1">
    <source>
        <dbReference type="SAM" id="Phobius"/>
    </source>
</evidence>
<dbReference type="GO" id="GO:0043164">
    <property type="term" value="P:Gram-negative-bacterium-type cell wall biogenesis"/>
    <property type="evidence" value="ECO:0007669"/>
    <property type="project" value="TreeGrafter"/>
</dbReference>
<sequence>MPIRYFFKQLLLPPGLFIVLIVLAWWLRARRPRLAIFFLVAGVGGLWAMSSPAIVERTARLIETEPVLPQDQWTTLQDDADAIVILGAGRERGDPAYGEDQPSLLAAQRISYAAALAKASGLPILATGGLHYGSPPSEAAMAAKMLSEQFGVQVRWQETESRTTWENAQYTTNILRSENKRRVVLVTQAWHMARARWCFEQFGFEVVTAPMGFLSAPADVPLAGWLPEAKAFWQSSLLLNEAVGRMIYPFAYQGTPWP</sequence>
<feature type="transmembrane region" description="Helical" evidence="1">
    <location>
        <begin position="34"/>
        <end position="55"/>
    </location>
</feature>
<feature type="transmembrane region" description="Helical" evidence="1">
    <location>
        <begin position="6"/>
        <end position="27"/>
    </location>
</feature>
<name>A0A917UY25_9PSED</name>
<proteinExistence type="predicted"/>
<keyword evidence="1" id="KW-0812">Transmembrane</keyword>
<dbReference type="InterPro" id="IPR014729">
    <property type="entry name" value="Rossmann-like_a/b/a_fold"/>
</dbReference>
<dbReference type="AlphaFoldDB" id="A0A917UY25"/>
<evidence type="ECO:0000259" key="2">
    <source>
        <dbReference type="Pfam" id="PF02698"/>
    </source>
</evidence>
<evidence type="ECO:0000313" key="3">
    <source>
        <dbReference type="EMBL" id="GGJ97085.1"/>
    </source>
</evidence>
<keyword evidence="4" id="KW-1185">Reference proteome</keyword>
<feature type="domain" description="DUF218" evidence="2">
    <location>
        <begin position="81"/>
        <end position="244"/>
    </location>
</feature>
<keyword evidence="1" id="KW-0472">Membrane</keyword>
<dbReference type="RefSeq" id="WP_188983454.1">
    <property type="nucleotide sequence ID" value="NZ_BMPO01000005.1"/>
</dbReference>
<accession>A0A917UY25</accession>
<dbReference type="Pfam" id="PF02698">
    <property type="entry name" value="DUF218"/>
    <property type="match status" value="1"/>
</dbReference>
<dbReference type="Gene3D" id="3.40.50.620">
    <property type="entry name" value="HUPs"/>
    <property type="match status" value="1"/>
</dbReference>